<evidence type="ECO:0000256" key="1">
    <source>
        <dbReference type="ARBA" id="ARBA00023002"/>
    </source>
</evidence>
<dbReference type="EMBL" id="JAWHQM010000002">
    <property type="protein sequence ID" value="KAK5625326.1"/>
    <property type="molecule type" value="Genomic_DNA"/>
</dbReference>
<evidence type="ECO:0000256" key="2">
    <source>
        <dbReference type="ARBA" id="ARBA00023445"/>
    </source>
</evidence>
<dbReference type="InterPro" id="IPR001509">
    <property type="entry name" value="Epimerase_deHydtase"/>
</dbReference>
<feature type="domain" description="NAD-dependent epimerase/dehydratase" evidence="3">
    <location>
        <begin position="4"/>
        <end position="184"/>
    </location>
</feature>
<organism evidence="4 5">
    <name type="scientific">Xylaria bambusicola</name>
    <dbReference type="NCBI Taxonomy" id="326684"/>
    <lineage>
        <taxon>Eukaryota</taxon>
        <taxon>Fungi</taxon>
        <taxon>Dikarya</taxon>
        <taxon>Ascomycota</taxon>
        <taxon>Pezizomycotina</taxon>
        <taxon>Sordariomycetes</taxon>
        <taxon>Xylariomycetidae</taxon>
        <taxon>Xylariales</taxon>
        <taxon>Xylariaceae</taxon>
        <taxon>Xylaria</taxon>
    </lineage>
</organism>
<dbReference type="AlphaFoldDB" id="A0AAN7Z5X9"/>
<keyword evidence="1" id="KW-0560">Oxidoreductase</keyword>
<evidence type="ECO:0000313" key="5">
    <source>
        <dbReference type="Proteomes" id="UP001305414"/>
    </source>
</evidence>
<dbReference type="Pfam" id="PF01370">
    <property type="entry name" value="Epimerase"/>
    <property type="match status" value="1"/>
</dbReference>
<dbReference type="SUPFAM" id="SSF51735">
    <property type="entry name" value="NAD(P)-binding Rossmann-fold domains"/>
    <property type="match status" value="1"/>
</dbReference>
<dbReference type="GO" id="GO:0016616">
    <property type="term" value="F:oxidoreductase activity, acting on the CH-OH group of donors, NAD or NADP as acceptor"/>
    <property type="evidence" value="ECO:0007669"/>
    <property type="project" value="TreeGrafter"/>
</dbReference>
<proteinExistence type="inferred from homology"/>
<dbReference type="InterPro" id="IPR050425">
    <property type="entry name" value="NAD(P)_dehydrat-like"/>
</dbReference>
<dbReference type="Gene3D" id="3.40.50.720">
    <property type="entry name" value="NAD(P)-binding Rossmann-like Domain"/>
    <property type="match status" value="1"/>
</dbReference>
<dbReference type="PANTHER" id="PTHR10366">
    <property type="entry name" value="NAD DEPENDENT EPIMERASE/DEHYDRATASE"/>
    <property type="match status" value="1"/>
</dbReference>
<name>A0AAN7Z5X9_9PEZI</name>
<sequence length="339" mass="36860">MTIILITGATGFIGFHVLLAAVEAGYTVRYTVRSQEKALVVASNPAIQKLALGKNRLSSVLIPDFTLDGAFDTALEGVTHVIHAGSPVPNPAYNPTTDVFQPTLKISEGLLASALKAPTVKRVIITSSIVGNLPLGAPSAKVTSASSRVPLSDPIPSSFDNPFEAYIFGKIIELHNSDEFVKTRNPHFTISHVVPGYVFGRNELALDTAMMETQNSSNNFLMMSMRGGEPPYPLYNSFAHIDDVADVHLRVAFLESETEHKDFGITTKMDYNTIFNHLNKNFPEAVATGIFKMGKVVPLPINYDSSETEQLLGRKFKAFETAVLDVAKQYLEKAGNISA</sequence>
<dbReference type="PANTHER" id="PTHR10366:SF564">
    <property type="entry name" value="STEROL-4-ALPHA-CARBOXYLATE 3-DEHYDROGENASE, DECARBOXYLATING"/>
    <property type="match status" value="1"/>
</dbReference>
<dbReference type="Proteomes" id="UP001305414">
    <property type="component" value="Unassembled WGS sequence"/>
</dbReference>
<gene>
    <name evidence="4" type="ORF">RRF57_001042</name>
</gene>
<dbReference type="InterPro" id="IPR036291">
    <property type="entry name" value="NAD(P)-bd_dom_sf"/>
</dbReference>
<comment type="caution">
    <text evidence="4">The sequence shown here is derived from an EMBL/GenBank/DDBJ whole genome shotgun (WGS) entry which is preliminary data.</text>
</comment>
<reference evidence="4 5" key="1">
    <citation type="submission" date="2023-10" db="EMBL/GenBank/DDBJ databases">
        <title>Draft genome sequence of Xylaria bambusicola isolate GMP-LS, the root and basal stem rot pathogen of sugarcane in Indonesia.</title>
        <authorList>
            <person name="Selvaraj P."/>
            <person name="Muralishankar V."/>
            <person name="Muruganantham S."/>
            <person name="Sp S."/>
            <person name="Haryani S."/>
            <person name="Lau K.J.X."/>
            <person name="Naqvi N.I."/>
        </authorList>
    </citation>
    <scope>NUCLEOTIDE SEQUENCE [LARGE SCALE GENOMIC DNA]</scope>
    <source>
        <strain evidence="4">GMP-LS</strain>
    </source>
</reference>
<protein>
    <recommendedName>
        <fullName evidence="3">NAD-dependent epimerase/dehydratase domain-containing protein</fullName>
    </recommendedName>
</protein>
<accession>A0AAN7Z5X9</accession>
<evidence type="ECO:0000313" key="4">
    <source>
        <dbReference type="EMBL" id="KAK5625326.1"/>
    </source>
</evidence>
<evidence type="ECO:0000259" key="3">
    <source>
        <dbReference type="Pfam" id="PF01370"/>
    </source>
</evidence>
<keyword evidence="5" id="KW-1185">Reference proteome</keyword>
<comment type="similarity">
    <text evidence="2">Belongs to the NAD(P)-dependent epimerase/dehydratase family. Dihydroflavonol-4-reductase subfamily.</text>
</comment>